<dbReference type="EMBL" id="JBHUGZ010000005">
    <property type="protein sequence ID" value="MFD1982466.1"/>
    <property type="molecule type" value="Genomic_DNA"/>
</dbReference>
<reference evidence="4" key="1">
    <citation type="journal article" date="2019" name="Int. J. Syst. Evol. Microbiol.">
        <title>The Global Catalogue of Microorganisms (GCM) 10K type strain sequencing project: providing services to taxonomists for standard genome sequencing and annotation.</title>
        <authorList>
            <consortium name="The Broad Institute Genomics Platform"/>
            <consortium name="The Broad Institute Genome Sequencing Center for Infectious Disease"/>
            <person name="Wu L."/>
            <person name="Ma J."/>
        </authorList>
    </citation>
    <scope>NUCLEOTIDE SEQUENCE [LARGE SCALE GENOMIC DNA]</scope>
    <source>
        <strain evidence="4">CGMCC 1.16225</strain>
    </source>
</reference>
<comment type="subcellular location">
    <subcellularLocation>
        <location evidence="1">Virion</location>
    </subcellularLocation>
</comment>
<feature type="domain" description="Phage capsid-like C-terminal" evidence="2">
    <location>
        <begin position="87"/>
        <end position="378"/>
    </location>
</feature>
<name>A0ABW4U8K5_9HYPH</name>
<dbReference type="RefSeq" id="WP_379095291.1">
    <property type="nucleotide sequence ID" value="NZ_JBHUGZ010000005.1"/>
</dbReference>
<gene>
    <name evidence="3" type="ORF">ACFSOZ_07205</name>
</gene>
<evidence type="ECO:0000313" key="4">
    <source>
        <dbReference type="Proteomes" id="UP001597405"/>
    </source>
</evidence>
<keyword evidence="4" id="KW-1185">Reference proteome</keyword>
<evidence type="ECO:0000259" key="2">
    <source>
        <dbReference type="Pfam" id="PF05065"/>
    </source>
</evidence>
<accession>A0ABW4U8K5</accession>
<evidence type="ECO:0000256" key="1">
    <source>
        <dbReference type="ARBA" id="ARBA00004328"/>
    </source>
</evidence>
<comment type="caution">
    <text evidence="3">The sequence shown here is derived from an EMBL/GenBank/DDBJ whole genome shotgun (WGS) entry which is preliminary data.</text>
</comment>
<proteinExistence type="predicted"/>
<dbReference type="InterPro" id="IPR054612">
    <property type="entry name" value="Phage_capsid-like_C"/>
</dbReference>
<dbReference type="Gene3D" id="3.30.2320.10">
    <property type="entry name" value="hypothetical protein PF0899 domain"/>
    <property type="match status" value="1"/>
</dbReference>
<organism evidence="3 4">
    <name type="scientific">Mesorhizobium newzealandense</name>
    <dbReference type="NCBI Taxonomy" id="1300302"/>
    <lineage>
        <taxon>Bacteria</taxon>
        <taxon>Pseudomonadati</taxon>
        <taxon>Pseudomonadota</taxon>
        <taxon>Alphaproteobacteria</taxon>
        <taxon>Hyphomicrobiales</taxon>
        <taxon>Phyllobacteriaceae</taxon>
        <taxon>Mesorhizobium</taxon>
    </lineage>
</organism>
<dbReference type="SUPFAM" id="SSF56563">
    <property type="entry name" value="Major capsid protein gp5"/>
    <property type="match status" value="1"/>
</dbReference>
<evidence type="ECO:0000313" key="3">
    <source>
        <dbReference type="EMBL" id="MFD1982466.1"/>
    </source>
</evidence>
<dbReference type="NCBIfam" id="TIGR01554">
    <property type="entry name" value="major_cap_HK97"/>
    <property type="match status" value="1"/>
</dbReference>
<dbReference type="Pfam" id="PF05065">
    <property type="entry name" value="Phage_capsid"/>
    <property type="match status" value="1"/>
</dbReference>
<dbReference type="Proteomes" id="UP001597405">
    <property type="component" value="Unassembled WGS sequence"/>
</dbReference>
<protein>
    <submittedName>
        <fullName evidence="3">Phage major capsid protein</fullName>
    </submittedName>
</protein>
<dbReference type="InterPro" id="IPR024455">
    <property type="entry name" value="Phage_capsid"/>
</dbReference>
<sequence length="380" mass="41126">MDLDELKTAFTGYHGEVKTLAAGQRKLENALEEIKTALARAPNGTKSRASGHSAPEIEAEHKAFGAFIKTGSEVEIKALSTDEGPAGGYITGTNMSTTINQKIFDQSPIRRLARVIPMDNGDVWEEPLDYSDIGATWAGEREARPETTASTLGLLAIPLHEIYANQKVTQKLLDLSFVNIGSWIEGKISDKFGRTEGLAYVLGDGVKKARGFMDYSGTAVITADATRAWGTLQYVASGSAATVADASGQANGVKDLYWALRAPYRANATWLMSSATANGLDKLKDSTGDYIWRAGMTAGAPPSLLGRPVEFDENMPAPGANLFPIAFGDFKKAYTILDWQAIKMLRDPYTDKPNVIFYAYRRTGGDVSNFEAVKLLKCST</sequence>